<name>K0TGK6_THAOC</name>
<evidence type="ECO:0000256" key="1">
    <source>
        <dbReference type="SAM" id="MobiDB-lite"/>
    </source>
</evidence>
<dbReference type="eggNOG" id="ENOG502SXZR">
    <property type="taxonomic scope" value="Eukaryota"/>
</dbReference>
<feature type="region of interest" description="Disordered" evidence="1">
    <location>
        <begin position="146"/>
        <end position="204"/>
    </location>
</feature>
<accession>K0TGK6</accession>
<proteinExistence type="predicted"/>
<dbReference type="EMBL" id="AGNL01005390">
    <property type="protein sequence ID" value="EJK72736.1"/>
    <property type="molecule type" value="Genomic_DNA"/>
</dbReference>
<feature type="region of interest" description="Disordered" evidence="1">
    <location>
        <begin position="29"/>
        <end position="57"/>
    </location>
</feature>
<protein>
    <submittedName>
        <fullName evidence="2">Uncharacterized protein</fullName>
    </submittedName>
</protein>
<sequence length="440" mass="49611">MCDQVAPDEGRYFQRHKWVLNDARRVKLGAGSGRVQDPPGKSAISNRSNPRAVPPRYNGIRPVAAEYDSLRISKELYPDPSSFGWTFTGSNEKSRVEFYERSLNLGVVKLDFYYTTGVVKTTLLHPTSGRNSLFRAQATPEQFAEIMKNPRSHTGQGYRRREDRPSGNPILADDLEDFDAVPPEPTAAGGDTEMGSDEPQTGTTYFARNDEYDFSTMGHKNRHAQMNKLEQSTDYLHWKSANQKEYAVVHARFFVATRERKHGPRSSSAKPRSNKEQEKQPLPEQVEVIDVKASANATLGTKYQATGPSEKYASRSKFRMKRVNGLKDGKLWKGEPVFEKKLYYRDEKVIRGDCLVDSDMETEEVGDDEGATAAAADSPLAQYKQEKIHQICNHRADLGDEADNRINQATTKIISAETVEDVDSQVAIFYNDLTHQQMVE</sequence>
<keyword evidence="3" id="KW-1185">Reference proteome</keyword>
<feature type="region of interest" description="Disordered" evidence="1">
    <location>
        <begin position="258"/>
        <end position="284"/>
    </location>
</feature>
<comment type="caution">
    <text evidence="2">The sequence shown here is derived from an EMBL/GenBank/DDBJ whole genome shotgun (WGS) entry which is preliminary data.</text>
</comment>
<evidence type="ECO:0000313" key="2">
    <source>
        <dbReference type="EMBL" id="EJK72736.1"/>
    </source>
</evidence>
<evidence type="ECO:0000313" key="3">
    <source>
        <dbReference type="Proteomes" id="UP000266841"/>
    </source>
</evidence>
<dbReference type="AlphaFoldDB" id="K0TGK6"/>
<reference evidence="2 3" key="1">
    <citation type="journal article" date="2012" name="Genome Biol.">
        <title>Genome and low-iron response of an oceanic diatom adapted to chronic iron limitation.</title>
        <authorList>
            <person name="Lommer M."/>
            <person name="Specht M."/>
            <person name="Roy A.S."/>
            <person name="Kraemer L."/>
            <person name="Andreson R."/>
            <person name="Gutowska M.A."/>
            <person name="Wolf J."/>
            <person name="Bergner S.V."/>
            <person name="Schilhabel M.B."/>
            <person name="Klostermeier U.C."/>
            <person name="Beiko R.G."/>
            <person name="Rosenstiel P."/>
            <person name="Hippler M."/>
            <person name="Laroche J."/>
        </authorList>
    </citation>
    <scope>NUCLEOTIDE SEQUENCE [LARGE SCALE GENOMIC DNA]</scope>
    <source>
        <strain evidence="2 3">CCMP1005</strain>
    </source>
</reference>
<dbReference type="Proteomes" id="UP000266841">
    <property type="component" value="Unassembled WGS sequence"/>
</dbReference>
<gene>
    <name evidence="2" type="ORF">THAOC_05702</name>
</gene>
<dbReference type="OrthoDB" id="48584at2759"/>
<organism evidence="2 3">
    <name type="scientific">Thalassiosira oceanica</name>
    <name type="common">Marine diatom</name>
    <dbReference type="NCBI Taxonomy" id="159749"/>
    <lineage>
        <taxon>Eukaryota</taxon>
        <taxon>Sar</taxon>
        <taxon>Stramenopiles</taxon>
        <taxon>Ochrophyta</taxon>
        <taxon>Bacillariophyta</taxon>
        <taxon>Coscinodiscophyceae</taxon>
        <taxon>Thalassiosirophycidae</taxon>
        <taxon>Thalassiosirales</taxon>
        <taxon>Thalassiosiraceae</taxon>
        <taxon>Thalassiosira</taxon>
    </lineage>
</organism>